<dbReference type="Proteomes" id="UP000250321">
    <property type="component" value="Unassembled WGS sequence"/>
</dbReference>
<evidence type="ECO:0000313" key="2">
    <source>
        <dbReference type="EMBL" id="PQQ07618.1"/>
    </source>
</evidence>
<accession>A0A314YS65</accession>
<gene>
    <name evidence="2" type="ORF">Pyn_18478</name>
</gene>
<organism evidence="2 3">
    <name type="scientific">Prunus yedoensis var. nudiflora</name>
    <dbReference type="NCBI Taxonomy" id="2094558"/>
    <lineage>
        <taxon>Eukaryota</taxon>
        <taxon>Viridiplantae</taxon>
        <taxon>Streptophyta</taxon>
        <taxon>Embryophyta</taxon>
        <taxon>Tracheophyta</taxon>
        <taxon>Spermatophyta</taxon>
        <taxon>Magnoliopsida</taxon>
        <taxon>eudicotyledons</taxon>
        <taxon>Gunneridae</taxon>
        <taxon>Pentapetalae</taxon>
        <taxon>rosids</taxon>
        <taxon>fabids</taxon>
        <taxon>Rosales</taxon>
        <taxon>Rosaceae</taxon>
        <taxon>Amygdaloideae</taxon>
        <taxon>Amygdaleae</taxon>
        <taxon>Prunus</taxon>
    </lineage>
</organism>
<feature type="compositionally biased region" description="Gly residues" evidence="1">
    <location>
        <begin position="1"/>
        <end position="29"/>
    </location>
</feature>
<feature type="region of interest" description="Disordered" evidence="1">
    <location>
        <begin position="1"/>
        <end position="41"/>
    </location>
</feature>
<comment type="caution">
    <text evidence="2">The sequence shown here is derived from an EMBL/GenBank/DDBJ whole genome shotgun (WGS) entry which is preliminary data.</text>
</comment>
<evidence type="ECO:0000256" key="1">
    <source>
        <dbReference type="SAM" id="MobiDB-lite"/>
    </source>
</evidence>
<protein>
    <submittedName>
        <fullName evidence="2">Uncharacterized protein</fullName>
    </submittedName>
</protein>
<evidence type="ECO:0000313" key="3">
    <source>
        <dbReference type="Proteomes" id="UP000250321"/>
    </source>
</evidence>
<sequence length="72" mass="7175">MVTWGMGGEENPRGGVGGDLGSGGGGHGEMGGEENPEEKGVGWVRGMKIQKSEMGGRVYGIGLGVKDGGRGA</sequence>
<name>A0A314YS65_PRUYE</name>
<keyword evidence="3" id="KW-1185">Reference proteome</keyword>
<reference evidence="2 3" key="1">
    <citation type="submission" date="2018-02" db="EMBL/GenBank/DDBJ databases">
        <title>Draft genome of wild Prunus yedoensis var. nudiflora.</title>
        <authorList>
            <person name="Baek S."/>
            <person name="Kim J.-H."/>
            <person name="Choi K."/>
            <person name="Kim G.-B."/>
            <person name="Cho A."/>
            <person name="Jang H."/>
            <person name="Shin C.-H."/>
            <person name="Yu H.-J."/>
            <person name="Mun J.-H."/>
        </authorList>
    </citation>
    <scope>NUCLEOTIDE SEQUENCE [LARGE SCALE GENOMIC DNA]</scope>
    <source>
        <strain evidence="3">cv. Jeju island</strain>
        <tissue evidence="2">Leaf</tissue>
    </source>
</reference>
<proteinExistence type="predicted"/>
<dbReference type="EMBL" id="PJQY01000841">
    <property type="protein sequence ID" value="PQQ07618.1"/>
    <property type="molecule type" value="Genomic_DNA"/>
</dbReference>
<dbReference type="AlphaFoldDB" id="A0A314YS65"/>